<dbReference type="InterPro" id="IPR045865">
    <property type="entry name" value="ACT-like_dom_sf"/>
</dbReference>
<evidence type="ECO:0000313" key="15">
    <source>
        <dbReference type="EMBL" id="EEJ41055.1"/>
    </source>
</evidence>
<comment type="pathway">
    <text evidence="12">Amino-acid biosynthesis; L-methionine biosynthesis via de novo pathway; L-homoserine from L-aspartate: step 1/3.</text>
</comment>
<dbReference type="UniPathway" id="UPA00050">
    <property type="reaction ID" value="UER00461"/>
</dbReference>
<dbReference type="GO" id="GO:0004072">
    <property type="term" value="F:aspartate kinase activity"/>
    <property type="evidence" value="ECO:0007669"/>
    <property type="project" value="UniProtKB-EC"/>
</dbReference>
<evidence type="ECO:0000256" key="7">
    <source>
        <dbReference type="ARBA" id="ARBA00022840"/>
    </source>
</evidence>
<evidence type="ECO:0000313" key="16">
    <source>
        <dbReference type="Proteomes" id="UP000004483"/>
    </source>
</evidence>
<dbReference type="CDD" id="cd04911">
    <property type="entry name" value="ACT_AKiii-YclM-BS_1"/>
    <property type="match status" value="1"/>
</dbReference>
<dbReference type="Pfam" id="PF22468">
    <property type="entry name" value="ACT_9"/>
    <property type="match status" value="1"/>
</dbReference>
<dbReference type="GO" id="GO:0009089">
    <property type="term" value="P:lysine biosynthetic process via diaminopimelate"/>
    <property type="evidence" value="ECO:0007669"/>
    <property type="project" value="UniProtKB-UniPathway"/>
</dbReference>
<dbReference type="SUPFAM" id="SSF55021">
    <property type="entry name" value="ACT-like"/>
    <property type="match status" value="2"/>
</dbReference>
<organism evidence="15 16">
    <name type="scientific">Limosilactobacillus vaginalis DSM 5837 = ATCC 49540</name>
    <dbReference type="NCBI Taxonomy" id="1423814"/>
    <lineage>
        <taxon>Bacteria</taxon>
        <taxon>Bacillati</taxon>
        <taxon>Bacillota</taxon>
        <taxon>Bacilli</taxon>
        <taxon>Lactobacillales</taxon>
        <taxon>Lactobacillaceae</taxon>
        <taxon>Limosilactobacillus</taxon>
    </lineage>
</organism>
<dbReference type="PATRIC" id="fig|1423814.6.peg.1264"/>
<dbReference type="Gene3D" id="3.40.1160.10">
    <property type="entry name" value="Acetylglutamate kinase-like"/>
    <property type="match status" value="1"/>
</dbReference>
<dbReference type="PANTHER" id="PTHR21499">
    <property type="entry name" value="ASPARTATE KINASE"/>
    <property type="match status" value="1"/>
</dbReference>
<dbReference type="InterPro" id="IPR001341">
    <property type="entry name" value="Asp_kinase"/>
</dbReference>
<comment type="catalytic activity">
    <reaction evidence="9 11">
        <text>L-aspartate + ATP = 4-phospho-L-aspartate + ADP</text>
        <dbReference type="Rhea" id="RHEA:23776"/>
        <dbReference type="ChEBI" id="CHEBI:29991"/>
        <dbReference type="ChEBI" id="CHEBI:30616"/>
        <dbReference type="ChEBI" id="CHEBI:57535"/>
        <dbReference type="ChEBI" id="CHEBI:456216"/>
        <dbReference type="EC" id="2.7.2.4"/>
    </reaction>
</comment>
<reference evidence="15 16" key="1">
    <citation type="submission" date="2009-01" db="EMBL/GenBank/DDBJ databases">
        <authorList>
            <person name="Qin X."/>
            <person name="Bachman B."/>
            <person name="Battles P."/>
            <person name="Bell A."/>
            <person name="Bess C."/>
            <person name="Bickham C."/>
            <person name="Chaboub L."/>
            <person name="Chen D."/>
            <person name="Coyle M."/>
            <person name="Deiros D.R."/>
            <person name="Dinh H."/>
            <person name="Forbes L."/>
            <person name="Fowler G."/>
            <person name="Francisco L."/>
            <person name="Fu Q."/>
            <person name="Gubbala S."/>
            <person name="Hale W."/>
            <person name="Han Y."/>
            <person name="Hemphill L."/>
            <person name="Highlander S.K."/>
            <person name="Hirani K."/>
            <person name="Hogues M."/>
            <person name="Jackson L."/>
            <person name="Jakkamsetti A."/>
            <person name="Javaid M."/>
            <person name="Jiang H."/>
            <person name="Korchina V."/>
            <person name="Kovar C."/>
            <person name="Lara F."/>
            <person name="Lee S."/>
            <person name="Mata R."/>
            <person name="Mathew T."/>
            <person name="Moen C."/>
            <person name="Morales K."/>
            <person name="Munidasa M."/>
            <person name="Nazareth L."/>
            <person name="Ngo R."/>
            <person name="Nguyen L."/>
            <person name="Okwuonu G."/>
            <person name="Ongeri F."/>
            <person name="Patil S."/>
            <person name="Petrosino J."/>
            <person name="Pham C."/>
            <person name="Pham P."/>
            <person name="Pu L.-L."/>
            <person name="Puazo M."/>
            <person name="Raj R."/>
            <person name="Reid J."/>
            <person name="Rouhana J."/>
            <person name="Saada N."/>
            <person name="Shang Y."/>
            <person name="Simmons D."/>
            <person name="Thornton R."/>
            <person name="Warren J."/>
            <person name="Weissenberger G."/>
            <person name="Zhang J."/>
            <person name="Zhang L."/>
            <person name="Zhou C."/>
            <person name="Zhu D."/>
            <person name="Muzny D."/>
            <person name="Worley K."/>
            <person name="Gibbs R."/>
        </authorList>
    </citation>
    <scope>NUCLEOTIDE SEQUENCE [LARGE SCALE GENOMIC DNA]</scope>
    <source>
        <strain evidence="15 16">ATCC 49540</strain>
    </source>
</reference>
<feature type="binding site" evidence="10">
    <location>
        <begin position="229"/>
        <end position="230"/>
    </location>
    <ligand>
        <name>ATP</name>
        <dbReference type="ChEBI" id="CHEBI:30616"/>
    </ligand>
</feature>
<evidence type="ECO:0000256" key="6">
    <source>
        <dbReference type="ARBA" id="ARBA00022777"/>
    </source>
</evidence>
<dbReference type="Gene3D" id="3.30.2130.10">
    <property type="entry name" value="VC0802-like"/>
    <property type="match status" value="1"/>
</dbReference>
<dbReference type="Proteomes" id="UP000004483">
    <property type="component" value="Unassembled WGS sequence"/>
</dbReference>
<dbReference type="InterPro" id="IPR005260">
    <property type="entry name" value="Asp_kin_monofn"/>
</dbReference>
<dbReference type="Gene3D" id="1.20.120.1320">
    <property type="entry name" value="Aspartokinase, catalytic domain"/>
    <property type="match status" value="1"/>
</dbReference>
<evidence type="ECO:0000256" key="5">
    <source>
        <dbReference type="ARBA" id="ARBA00022741"/>
    </source>
</evidence>
<feature type="domain" description="Aspartokinase ACT" evidence="14">
    <location>
        <begin position="399"/>
        <end position="458"/>
    </location>
</feature>
<dbReference type="InterPro" id="IPR042199">
    <property type="entry name" value="AsparK_Bifunc_asparK/hSer_DH"/>
</dbReference>
<name>C2ESS9_9LACO</name>
<dbReference type="InterPro" id="IPR001048">
    <property type="entry name" value="Asp/Glu/Uridylate_kinase"/>
</dbReference>
<feature type="domain" description="Aspartate/glutamate/uridylate kinase" evidence="13">
    <location>
        <begin position="8"/>
        <end position="286"/>
    </location>
</feature>
<keyword evidence="7 10" id="KW-0067">ATP-binding</keyword>
<comment type="function">
    <text evidence="1">Catalyzes the phosphorylation of the beta-carboxyl group of aspartic acid with ATP to yield 4-phospho-L-aspartate, which is involved in the branched biosynthetic pathway leading to the biosynthesis of amino acids threonine, isoleucine and methionine.</text>
</comment>
<dbReference type="InterPro" id="IPR018042">
    <property type="entry name" value="Aspartate_kinase_CS"/>
</dbReference>
<dbReference type="SUPFAM" id="SSF53633">
    <property type="entry name" value="Carbamate kinase-like"/>
    <property type="match status" value="1"/>
</dbReference>
<evidence type="ECO:0000259" key="13">
    <source>
        <dbReference type="Pfam" id="PF00696"/>
    </source>
</evidence>
<feature type="binding site" evidence="10">
    <location>
        <position position="235"/>
    </location>
    <ligand>
        <name>ATP</name>
        <dbReference type="ChEBI" id="CHEBI:30616"/>
    </ligand>
</feature>
<dbReference type="NCBIfam" id="NF006540">
    <property type="entry name" value="PRK09034.1"/>
    <property type="match status" value="1"/>
</dbReference>
<dbReference type="NCBIfam" id="TIGR00657">
    <property type="entry name" value="asp_kinases"/>
    <property type="match status" value="1"/>
</dbReference>
<accession>C2ESS9</accession>
<dbReference type="EMBL" id="ACGV01000033">
    <property type="protein sequence ID" value="EEJ41055.1"/>
    <property type="molecule type" value="Genomic_DNA"/>
</dbReference>
<dbReference type="AlphaFoldDB" id="C2ESS9"/>
<dbReference type="InterPro" id="IPR036393">
    <property type="entry name" value="AceGlu_kinase-like_sf"/>
</dbReference>
<evidence type="ECO:0000256" key="2">
    <source>
        <dbReference type="ARBA" id="ARBA00004766"/>
    </source>
</evidence>
<dbReference type="EC" id="2.7.2.4" evidence="11"/>
<comment type="pathway">
    <text evidence="12">Amino-acid biosynthesis; L-threonine biosynthesis; L-threonine from L-aspartate: step 1/5.</text>
</comment>
<evidence type="ECO:0000256" key="4">
    <source>
        <dbReference type="ARBA" id="ARBA00022679"/>
    </source>
</evidence>
<dbReference type="PIRSF" id="PIRSF000726">
    <property type="entry name" value="Asp_kin"/>
    <property type="match status" value="1"/>
</dbReference>
<comment type="caution">
    <text evidence="15">The sequence shown here is derived from an EMBL/GenBank/DDBJ whole genome shotgun (WGS) entry which is preliminary data.</text>
</comment>
<keyword evidence="6 11" id="KW-0418">Kinase</keyword>
<proteinExistence type="inferred from homology"/>
<evidence type="ECO:0000256" key="11">
    <source>
        <dbReference type="RuleBase" id="RU003448"/>
    </source>
</evidence>
<dbReference type="PROSITE" id="PS00324">
    <property type="entry name" value="ASPARTOKINASE"/>
    <property type="match status" value="1"/>
</dbReference>
<protein>
    <recommendedName>
        <fullName evidence="11">Aspartokinase</fullName>
        <ecNumber evidence="11">2.7.2.4</ecNumber>
    </recommendedName>
</protein>
<dbReference type="GO" id="GO:0019877">
    <property type="term" value="P:diaminopimelate biosynthetic process"/>
    <property type="evidence" value="ECO:0007669"/>
    <property type="project" value="UniProtKB-KW"/>
</dbReference>
<evidence type="ECO:0000256" key="9">
    <source>
        <dbReference type="ARBA" id="ARBA00047872"/>
    </source>
</evidence>
<dbReference type="GO" id="GO:0009090">
    <property type="term" value="P:homoserine biosynthetic process"/>
    <property type="evidence" value="ECO:0007669"/>
    <property type="project" value="TreeGrafter"/>
</dbReference>
<dbReference type="HOGENOM" id="CLU_009116_6_2_9"/>
<evidence type="ECO:0000256" key="3">
    <source>
        <dbReference type="ARBA" id="ARBA00010122"/>
    </source>
</evidence>
<dbReference type="GO" id="GO:0005524">
    <property type="term" value="F:ATP binding"/>
    <property type="evidence" value="ECO:0007669"/>
    <property type="project" value="UniProtKB-KW"/>
</dbReference>
<dbReference type="eggNOG" id="COG0527">
    <property type="taxonomic scope" value="Bacteria"/>
</dbReference>
<evidence type="ECO:0000256" key="10">
    <source>
        <dbReference type="PIRSR" id="PIRSR000726-1"/>
    </source>
</evidence>
<comment type="pathway">
    <text evidence="2 12">Amino-acid biosynthesis; L-lysine biosynthesis via DAP pathway; (S)-tetrahydrodipicolinate from L-aspartate: step 1/4.</text>
</comment>
<comment type="similarity">
    <text evidence="3 11">Belongs to the aspartokinase family.</text>
</comment>
<dbReference type="GO" id="GO:0005829">
    <property type="term" value="C:cytosol"/>
    <property type="evidence" value="ECO:0007669"/>
    <property type="project" value="TreeGrafter"/>
</dbReference>
<dbReference type="InterPro" id="IPR054352">
    <property type="entry name" value="ACT_Aspartokinase"/>
</dbReference>
<evidence type="ECO:0000259" key="14">
    <source>
        <dbReference type="Pfam" id="PF22468"/>
    </source>
</evidence>
<evidence type="ECO:0000256" key="1">
    <source>
        <dbReference type="ARBA" id="ARBA00003121"/>
    </source>
</evidence>
<dbReference type="GO" id="GO:0009088">
    <property type="term" value="P:threonine biosynthetic process"/>
    <property type="evidence" value="ECO:0007669"/>
    <property type="project" value="UniProtKB-UniPathway"/>
</dbReference>
<keyword evidence="12" id="KW-0028">Amino-acid biosynthesis</keyword>
<dbReference type="STRING" id="1423814.HMPREF0549_0515"/>
<dbReference type="UniPathway" id="UPA00051">
    <property type="reaction ID" value="UER00462"/>
</dbReference>
<dbReference type="UniPathway" id="UPA00034">
    <property type="reaction ID" value="UER00015"/>
</dbReference>
<dbReference type="Pfam" id="PF00696">
    <property type="entry name" value="AA_kinase"/>
    <property type="match status" value="1"/>
</dbReference>
<gene>
    <name evidence="15" type="primary">yclM</name>
    <name evidence="15" type="ORF">HMPREF0549_0515</name>
</gene>
<dbReference type="FunFam" id="3.40.1160.10:FF:000027">
    <property type="entry name" value="Aspartokinase"/>
    <property type="match status" value="1"/>
</dbReference>
<evidence type="ECO:0000256" key="12">
    <source>
        <dbReference type="RuleBase" id="RU004249"/>
    </source>
</evidence>
<evidence type="ECO:0000256" key="8">
    <source>
        <dbReference type="ARBA" id="ARBA00022915"/>
    </source>
</evidence>
<sequence length="461" mass="51248">MQEGELRMKVVKFGGSSLADGASYEHAIKIITSDPERRVVVTSAPGKRNADDIKVTDLLIKYAHAIIKNDDQEAMVVRKTILDRYQAIADYFDLPSGQMQPLVERLANLPNGNYPNNNYLLAAFKAHGERLNAELMSLVLNRLGHPARFVTPEEVGLKVAGTPNNATVIPETYARLANFSFSKHDIIVFPGFYGITLAGHIATFSRGGSDITGAILARGLHAEMYENFTDVDAIYSANPNVVKDPQPIAKMTYREMRELSYAGFSVFHDEALIPAIQGNVPINVKNTNNPEKPGTLIVPDHSFQPTDIITGVVSGKHFAALYLHKYLLNKESGFTLRILEILARHDVSYEHMPSGIDDITIIFDKKELDDELVDIICNEIQEEINPDRLEWIDNYAITMVVGEGMRNRTGVINDILNPLAEKHIAVPMINMGASRIAIMIGTYNQDADAAVRAIYHRFFVN</sequence>
<dbReference type="PANTHER" id="PTHR21499:SF67">
    <property type="entry name" value="ASPARTOKINASE 3"/>
    <property type="match status" value="1"/>
</dbReference>
<keyword evidence="5 10" id="KW-0547">Nucleotide-binding</keyword>
<keyword evidence="4 11" id="KW-0808">Transferase</keyword>
<keyword evidence="8" id="KW-0220">Diaminopimelate biosynthesis</keyword>
<dbReference type="CDD" id="cd04916">
    <property type="entry name" value="ACT_AKiii-YclM-BS_2"/>
    <property type="match status" value="1"/>
</dbReference>